<dbReference type="EMBL" id="JRKI01000017">
    <property type="protein sequence ID" value="KIZ17634.1"/>
    <property type="molecule type" value="Genomic_DNA"/>
</dbReference>
<dbReference type="GO" id="GO:0003723">
    <property type="term" value="F:RNA binding"/>
    <property type="evidence" value="ECO:0007669"/>
    <property type="project" value="InterPro"/>
</dbReference>
<dbReference type="InterPro" id="IPR021124">
    <property type="entry name" value="CRISPR-assoc_prot_Cas5"/>
</dbReference>
<keyword evidence="1" id="KW-0051">Antiviral defense</keyword>
<organism evidence="3 4">
    <name type="scientific">Streptomyces natalensis ATCC 27448</name>
    <dbReference type="NCBI Taxonomy" id="1240678"/>
    <lineage>
        <taxon>Bacteria</taxon>
        <taxon>Bacillati</taxon>
        <taxon>Actinomycetota</taxon>
        <taxon>Actinomycetes</taxon>
        <taxon>Kitasatosporales</taxon>
        <taxon>Streptomycetaceae</taxon>
        <taxon>Streptomyces</taxon>
    </lineage>
</organism>
<evidence type="ECO:0000313" key="4">
    <source>
        <dbReference type="Proteomes" id="UP000032458"/>
    </source>
</evidence>
<dbReference type="NCBIfam" id="TIGR02593">
    <property type="entry name" value="CRISPR_cas5"/>
    <property type="match status" value="1"/>
</dbReference>
<protein>
    <recommendedName>
        <fullName evidence="5">CRISPR-associated protein Cas5</fullName>
    </recommendedName>
</protein>
<dbReference type="NCBIfam" id="TIGR01868">
    <property type="entry name" value="casD_Cas5e"/>
    <property type="match status" value="1"/>
</dbReference>
<gene>
    <name evidence="3" type="ORF">SNA_11535</name>
</gene>
<name>A0A0D7CN11_9ACTN</name>
<reference evidence="3 4" key="1">
    <citation type="submission" date="2014-09" db="EMBL/GenBank/DDBJ databases">
        <title>Draft genome sequence of Streptomyces natalensis ATCC 27448, producer of the antifungal pimaricin.</title>
        <authorList>
            <person name="Mendes M.V."/>
            <person name="Beites T."/>
            <person name="Pires S."/>
            <person name="Santos C.L."/>
            <person name="Moradas-Ferreira P."/>
        </authorList>
    </citation>
    <scope>NUCLEOTIDE SEQUENCE [LARGE SCALE GENOMIC DNA]</scope>
    <source>
        <strain evidence="3 4">ATCC 27448</strain>
    </source>
</reference>
<keyword evidence="4" id="KW-1185">Reference proteome</keyword>
<evidence type="ECO:0008006" key="5">
    <source>
        <dbReference type="Google" id="ProtNLM"/>
    </source>
</evidence>
<dbReference type="PATRIC" id="fig|1240678.4.peg.2422"/>
<proteinExistence type="predicted"/>
<accession>A0A0D7CN11</accession>
<dbReference type="InterPro" id="IPR010147">
    <property type="entry name" value="CRISPR-assoc_prot_CasD"/>
</dbReference>
<dbReference type="GO" id="GO:0043571">
    <property type="term" value="P:maintenance of CRISPR repeat elements"/>
    <property type="evidence" value="ECO:0007669"/>
    <property type="project" value="InterPro"/>
</dbReference>
<dbReference type="GO" id="GO:0051607">
    <property type="term" value="P:defense response to virus"/>
    <property type="evidence" value="ECO:0007669"/>
    <property type="project" value="UniProtKB-KW"/>
</dbReference>
<dbReference type="CDD" id="cd09756">
    <property type="entry name" value="Cas5_I-E"/>
    <property type="match status" value="1"/>
</dbReference>
<feature type="region of interest" description="Disordered" evidence="2">
    <location>
        <begin position="83"/>
        <end position="104"/>
    </location>
</feature>
<comment type="caution">
    <text evidence="3">The sequence shown here is derived from an EMBL/GenBank/DDBJ whole genome shotgun (WGS) entry which is preliminary data.</text>
</comment>
<evidence type="ECO:0000256" key="1">
    <source>
        <dbReference type="ARBA" id="ARBA00023118"/>
    </source>
</evidence>
<dbReference type="Proteomes" id="UP000032458">
    <property type="component" value="Unassembled WGS sequence"/>
</dbReference>
<dbReference type="Pfam" id="PF09704">
    <property type="entry name" value="Cas_Cas5d"/>
    <property type="match status" value="1"/>
</dbReference>
<evidence type="ECO:0000313" key="3">
    <source>
        <dbReference type="EMBL" id="KIZ17634.1"/>
    </source>
</evidence>
<sequence>MRLAGPLQSWAVSSRHNIRTTLPYPSKSGIVGLLAAACGIPRDGTRSETTDVTLAQLAALRLAVRADQPGQLLVDYHTVSGASHAPTEPARQRLPTADDGSLQVKDSTKITRRHYRTDAVFTAYLEGDTDLLAKAAHALRRPRFPLFLGRRSCPPSKPLFLSVERDSDLDHALRTTTWQAGAHEIARHRTRGQSSVLLETVTEDPAGTDVLQDQPLASAPPFRHRYTKRSIRHGHITLPLLPDSATHDPFDLLG</sequence>
<dbReference type="AlphaFoldDB" id="A0A0D7CN11"/>
<evidence type="ECO:0000256" key="2">
    <source>
        <dbReference type="SAM" id="MobiDB-lite"/>
    </source>
</evidence>
<dbReference type="InterPro" id="IPR013422">
    <property type="entry name" value="CRISPR-assoc_prot_Cas5_N"/>
</dbReference>
<dbReference type="Gene3D" id="3.30.70.2660">
    <property type="match status" value="1"/>
</dbReference>